<keyword evidence="1" id="KW-1133">Transmembrane helix</keyword>
<keyword evidence="2" id="KW-0547">Nucleotide-binding</keyword>
<protein>
    <submittedName>
        <fullName evidence="2">Helicase/secretion neighborhood TadE-like protein</fullName>
    </submittedName>
</protein>
<sequence length="136" mass="13604">MAHANCLAQINLPVAKAFGRGRERGSGSVWTLAAAAIVVMAAVVSTTMVAVVSAGRRADTAADLAALSAAAVRPDQLGSACAVANRIAAAHRARLVACAVEGSEVDVTVEAHPAAPGGELFVVRARARAGPTTQPP</sequence>
<dbReference type="NCBIfam" id="TIGR03816">
    <property type="entry name" value="tadE_like_DECH"/>
    <property type="match status" value="1"/>
</dbReference>
<dbReference type="OrthoDB" id="9928248at2"/>
<dbReference type="InterPro" id="IPR021202">
    <property type="entry name" value="Rv3654c-like"/>
</dbReference>
<keyword evidence="2" id="KW-0347">Helicase</keyword>
<evidence type="ECO:0000313" key="3">
    <source>
        <dbReference type="Proteomes" id="UP000198983"/>
    </source>
</evidence>
<evidence type="ECO:0000256" key="1">
    <source>
        <dbReference type="SAM" id="Phobius"/>
    </source>
</evidence>
<accession>A0A1H1Q3L9</accession>
<evidence type="ECO:0000313" key="2">
    <source>
        <dbReference type="EMBL" id="SDS17579.1"/>
    </source>
</evidence>
<dbReference type="AlphaFoldDB" id="A0A1H1Q3L9"/>
<dbReference type="Proteomes" id="UP000198983">
    <property type="component" value="Chromosome I"/>
</dbReference>
<reference evidence="2 3" key="1">
    <citation type="submission" date="2016-10" db="EMBL/GenBank/DDBJ databases">
        <authorList>
            <person name="de Groot N.N."/>
        </authorList>
    </citation>
    <scope>NUCLEOTIDE SEQUENCE [LARGE SCALE GENOMIC DNA]</scope>
    <source>
        <strain evidence="2 3">DSM 22024</strain>
    </source>
</reference>
<feature type="transmembrane region" description="Helical" evidence="1">
    <location>
        <begin position="29"/>
        <end position="52"/>
    </location>
</feature>
<dbReference type="EMBL" id="LT629732">
    <property type="protein sequence ID" value="SDS17579.1"/>
    <property type="molecule type" value="Genomic_DNA"/>
</dbReference>
<proteinExistence type="predicted"/>
<dbReference type="RefSeq" id="WP_092652387.1">
    <property type="nucleotide sequence ID" value="NZ_LT629732.1"/>
</dbReference>
<keyword evidence="2" id="KW-0378">Hydrolase</keyword>
<keyword evidence="1" id="KW-0472">Membrane</keyword>
<keyword evidence="1" id="KW-0812">Transmembrane</keyword>
<gene>
    <name evidence="2" type="ORF">SAMN04489717_1854</name>
</gene>
<keyword evidence="2" id="KW-0067">ATP-binding</keyword>
<keyword evidence="3" id="KW-1185">Reference proteome</keyword>
<dbReference type="STRING" id="117157.SAMN04489717_1854"/>
<dbReference type="GO" id="GO:0004386">
    <property type="term" value="F:helicase activity"/>
    <property type="evidence" value="ECO:0007669"/>
    <property type="project" value="UniProtKB-KW"/>
</dbReference>
<name>A0A1H1Q3L9_9ACTN</name>
<organism evidence="2 3">
    <name type="scientific">Actinopolymorpha singaporensis</name>
    <dbReference type="NCBI Taxonomy" id="117157"/>
    <lineage>
        <taxon>Bacteria</taxon>
        <taxon>Bacillati</taxon>
        <taxon>Actinomycetota</taxon>
        <taxon>Actinomycetes</taxon>
        <taxon>Propionibacteriales</taxon>
        <taxon>Actinopolymorphaceae</taxon>
        <taxon>Actinopolymorpha</taxon>
    </lineage>
</organism>